<dbReference type="HOGENOM" id="CLU_276799_0_0_0"/>
<dbReference type="OrthoDB" id="138165at2"/>
<dbReference type="Pfam" id="PF14353">
    <property type="entry name" value="CpXC"/>
    <property type="match status" value="1"/>
</dbReference>
<dbReference type="SUPFAM" id="SSF48452">
    <property type="entry name" value="TPR-like"/>
    <property type="match status" value="1"/>
</dbReference>
<sequence length="1348" mass="148489">MPLSFSQTTDATCPQCSHTFPYAVWLIVAAAERPDLLERIRAGTIHTVTCPQCAHTFAGIDAPLLIFHPNASPPILFSPAQQTTNEQDQQQATGLLGLLREQLGTAWRDAWLAQGVASVPRQRLAAAIEKAIPSGLPTKRGKSSKAAIWESVAIENATPAAPTLTNVLDAFLNARSWDESYRQVQAHPELLGTEAIAVLDREITAAQAQGNTDSANFYTEHRDLLRRCHQIGRDAAFAEKMGVSVAQLQGQLAIPAVFATWLTEAQQAEQRFLQKGDRTALDRAITTWHAILEHPDFATSQPDFRLAVLNSVGATFLRRYWSCGQSADLDRALDLWTEVLANTSPDSPNWVMYLNNLGIGLRERYTRSGQLEDLKQALDVSQQAVDSTPPDSPDRATYLTNLGTGLRSRYAWTGRLEDLDQALVVYQQAVDTSPPDSPDRAMYLTNLGTGLSDRYARSGRLEDLEQALAVYQQAVETTAIDSPELPRYLTNLGNGISDRYARSGRLEDLDQALEVYQHAVASTAPDSPNRASRLNNLGNGLRNRYARSGRLEDLEQALVVYQQAVASIPPDSPNRASILNNLGSGLSDRYARSKQQEDLEHALDVWQQAVISTPPNSPDLPRYLTNLGNGLSDRYARSGRLTDLEQALEVYQQAVDTSPLDSPDRSMYLNNLGTSLHDLYVRTGRLESLEQSLEILQQALFRIATDSPKLPSRLNNLGTGLRDRYALSGQLHDLEQAQHAYATACERGQIVAPEVALIASQTWGRWASARTAWEEAVRAFETGLVTIEQLHRSQLRRSDQEAWLHDARGLHMQAAYALVRLGQPALRQRAVEVAEIGRARGLGETLARDRSDLSAIEQIAPQLVERYRAAASQVRYFEHADRATSPQSGLPPPTTHPDRVAQILAAREELDAVIAAIRNLPGYATFLRSPTYADIAAVAMPQTPLIYLLTTPHGSLALIVTAGADQPEVLLLDTFTQEMLDALLITREGDAVVGGYLPGQFDDPQHLTSALDTALPILGTQIIAPLAAWLREQNAHGVTLIPTGMLSLLPLHAATYMVEDQTRCLLDEFDVAYAPSARMLATAQRENQQRHAALHLVGVGNPTCDLHYAGPELVAICELLPSAASTPFYKEDARRDALWSALPSATIAHFSCHGSFANDPLDAALHLAGSDRITLRHLVSGDTSALANLRLVVMSACQTALSDFQRVPDESIGLPGGFLQTGIPAVVGTLWSVDDLSTALLMHRFYELYLQGDSALGLRPQQPARALREAQRWLREMTYRDLQVYLEHHEALKSDAQTTSRLPWLLIEEGLLKAEIGQNQHRTERPFAQPRYWAPFVFYGVMEDNNGR</sequence>
<gene>
    <name evidence="3" type="ORF">OSCT_0061</name>
</gene>
<feature type="domain" description="CpXC" evidence="2">
    <location>
        <begin position="12"/>
        <end position="92"/>
    </location>
</feature>
<comment type="caution">
    <text evidence="3">The sequence shown here is derived from an EMBL/GenBank/DDBJ whole genome shotgun (WGS) entry which is preliminary data.</text>
</comment>
<dbReference type="Pfam" id="PF12770">
    <property type="entry name" value="CHAT"/>
    <property type="match status" value="1"/>
</dbReference>
<evidence type="ECO:0008006" key="5">
    <source>
        <dbReference type="Google" id="ProtNLM"/>
    </source>
</evidence>
<evidence type="ECO:0000313" key="3">
    <source>
        <dbReference type="EMBL" id="EFO82062.1"/>
    </source>
</evidence>
<proteinExistence type="predicted"/>
<dbReference type="InterPro" id="IPR011990">
    <property type="entry name" value="TPR-like_helical_dom_sf"/>
</dbReference>
<organism evidence="3 4">
    <name type="scientific">Oscillochloris trichoides DG-6</name>
    <dbReference type="NCBI Taxonomy" id="765420"/>
    <lineage>
        <taxon>Bacteria</taxon>
        <taxon>Bacillati</taxon>
        <taxon>Chloroflexota</taxon>
        <taxon>Chloroflexia</taxon>
        <taxon>Chloroflexales</taxon>
        <taxon>Chloroflexineae</taxon>
        <taxon>Oscillochloridaceae</taxon>
        <taxon>Oscillochloris</taxon>
    </lineage>
</organism>
<name>E1I9R0_9CHLR</name>
<dbReference type="PANTHER" id="PTHR19959">
    <property type="entry name" value="KINESIN LIGHT CHAIN"/>
    <property type="match status" value="1"/>
</dbReference>
<dbReference type="Proteomes" id="UP000054010">
    <property type="component" value="Unassembled WGS sequence"/>
</dbReference>
<dbReference type="InterPro" id="IPR024983">
    <property type="entry name" value="CHAT_dom"/>
</dbReference>
<dbReference type="eggNOG" id="COG4995">
    <property type="taxonomic scope" value="Bacteria"/>
</dbReference>
<protein>
    <recommendedName>
        <fullName evidence="5">CHAT domain-containing protein</fullName>
    </recommendedName>
</protein>
<evidence type="ECO:0000259" key="1">
    <source>
        <dbReference type="Pfam" id="PF12770"/>
    </source>
</evidence>
<dbReference type="Gene3D" id="1.25.40.10">
    <property type="entry name" value="Tetratricopeptide repeat domain"/>
    <property type="match status" value="3"/>
</dbReference>
<keyword evidence="4" id="KW-1185">Reference proteome</keyword>
<dbReference type="PANTHER" id="PTHR19959:SF119">
    <property type="entry name" value="FUNGAL LIPASE-LIKE DOMAIN-CONTAINING PROTEIN"/>
    <property type="match status" value="1"/>
</dbReference>
<accession>E1I9R0</accession>
<dbReference type="Pfam" id="PF13374">
    <property type="entry name" value="TPR_10"/>
    <property type="match status" value="4"/>
</dbReference>
<feature type="domain" description="CHAT" evidence="1">
    <location>
        <begin position="1018"/>
        <end position="1340"/>
    </location>
</feature>
<dbReference type="InterPro" id="IPR025682">
    <property type="entry name" value="CpXC_dom"/>
</dbReference>
<reference evidence="3 4" key="1">
    <citation type="journal article" date="2011" name="J. Bacteriol.">
        <title>Draft genome sequence of the anoxygenic filamentous phototrophic bacterium Oscillochloris trichoides subsp. DG-6.</title>
        <authorList>
            <person name="Kuznetsov B.B."/>
            <person name="Ivanovsky R.N."/>
            <person name="Keppen O.I."/>
            <person name="Sukhacheva M.V."/>
            <person name="Bumazhkin B.K."/>
            <person name="Patutina E.O."/>
            <person name="Beletsky A.V."/>
            <person name="Mardanov A.V."/>
            <person name="Baslerov R.V."/>
            <person name="Panteleeva A.N."/>
            <person name="Kolganova T.V."/>
            <person name="Ravin N.V."/>
            <person name="Skryabin K.G."/>
        </authorList>
    </citation>
    <scope>NUCLEOTIDE SEQUENCE [LARGE SCALE GENOMIC DNA]</scope>
    <source>
        <strain evidence="3 4">DG-6</strain>
    </source>
</reference>
<dbReference type="SUPFAM" id="SSF81901">
    <property type="entry name" value="HCP-like"/>
    <property type="match status" value="2"/>
</dbReference>
<dbReference type="EMBL" id="ADVR01000002">
    <property type="protein sequence ID" value="EFO82062.1"/>
    <property type="molecule type" value="Genomic_DNA"/>
</dbReference>
<evidence type="ECO:0000313" key="4">
    <source>
        <dbReference type="Proteomes" id="UP000054010"/>
    </source>
</evidence>
<dbReference type="STRING" id="765420.OSCT_0061"/>
<evidence type="ECO:0000259" key="2">
    <source>
        <dbReference type="Pfam" id="PF14353"/>
    </source>
</evidence>